<organism evidence="9 10">
    <name type="scientific">Terrisporobacter othiniensis</name>
    <dbReference type="NCBI Taxonomy" id="1577792"/>
    <lineage>
        <taxon>Bacteria</taxon>
        <taxon>Bacillati</taxon>
        <taxon>Bacillota</taxon>
        <taxon>Clostridia</taxon>
        <taxon>Peptostreptococcales</taxon>
        <taxon>Peptostreptococcaceae</taxon>
        <taxon>Terrisporobacter</taxon>
    </lineage>
</organism>
<dbReference type="Gene3D" id="3.40.50.2300">
    <property type="match status" value="1"/>
</dbReference>
<dbReference type="OrthoDB" id="3175596at2"/>
<dbReference type="PANTHER" id="PTHR30185:SF13">
    <property type="entry name" value="LICABCH OPERON REGULATOR-RELATED"/>
    <property type="match status" value="1"/>
</dbReference>
<dbReference type="Pfam" id="PF08279">
    <property type="entry name" value="HTH_11"/>
    <property type="match status" value="1"/>
</dbReference>
<dbReference type="RefSeq" id="WP_039679364.1">
    <property type="nucleotide sequence ID" value="NZ_JAXECK010000017.1"/>
</dbReference>
<dbReference type="Gene3D" id="1.10.10.10">
    <property type="entry name" value="Winged helix-like DNA-binding domain superfamily/Winged helix DNA-binding domain"/>
    <property type="match status" value="1"/>
</dbReference>
<dbReference type="Proteomes" id="UP000031189">
    <property type="component" value="Unassembled WGS sequence"/>
</dbReference>
<dbReference type="Pfam" id="PF05043">
    <property type="entry name" value="Mga"/>
    <property type="match status" value="1"/>
</dbReference>
<evidence type="ECO:0000313" key="10">
    <source>
        <dbReference type="Proteomes" id="UP000031189"/>
    </source>
</evidence>
<dbReference type="SUPFAM" id="SSF55804">
    <property type="entry name" value="Phoshotransferase/anion transport protein"/>
    <property type="match status" value="1"/>
</dbReference>
<dbReference type="Pfam" id="PF02302">
    <property type="entry name" value="PTS_IIB"/>
    <property type="match status" value="1"/>
</dbReference>
<dbReference type="SUPFAM" id="SSF63520">
    <property type="entry name" value="PTS-regulatory domain, PRD"/>
    <property type="match status" value="2"/>
</dbReference>
<dbReference type="AlphaFoldDB" id="A0A0B3VXF9"/>
<dbReference type="InterPro" id="IPR013196">
    <property type="entry name" value="HTH_11"/>
</dbReference>
<evidence type="ECO:0000256" key="2">
    <source>
        <dbReference type="ARBA" id="ARBA00022737"/>
    </source>
</evidence>
<dbReference type="EMBL" id="JWHR01000072">
    <property type="protein sequence ID" value="KHS57503.1"/>
    <property type="molecule type" value="Genomic_DNA"/>
</dbReference>
<proteinExistence type="predicted"/>
<evidence type="ECO:0000256" key="5">
    <source>
        <dbReference type="ARBA" id="ARBA00023163"/>
    </source>
</evidence>
<evidence type="ECO:0000256" key="4">
    <source>
        <dbReference type="ARBA" id="ARBA00023159"/>
    </source>
</evidence>
<dbReference type="GO" id="GO:0009401">
    <property type="term" value="P:phosphoenolpyruvate-dependent sugar phosphotransferase system"/>
    <property type="evidence" value="ECO:0007669"/>
    <property type="project" value="InterPro"/>
</dbReference>
<protein>
    <submittedName>
        <fullName evidence="9">Uncharacterized protein</fullName>
    </submittedName>
</protein>
<dbReference type="Gene3D" id="3.40.930.10">
    <property type="entry name" value="Mannitol-specific EII, Chain A"/>
    <property type="match status" value="1"/>
</dbReference>
<dbReference type="InterPro" id="IPR016152">
    <property type="entry name" value="PTrfase/Anion_transptr"/>
</dbReference>
<dbReference type="CDD" id="cd05568">
    <property type="entry name" value="PTS_IIB_bgl_like"/>
    <property type="match status" value="1"/>
</dbReference>
<evidence type="ECO:0000256" key="1">
    <source>
        <dbReference type="ARBA" id="ARBA00022679"/>
    </source>
</evidence>
<keyword evidence="5" id="KW-0804">Transcription</keyword>
<evidence type="ECO:0000259" key="7">
    <source>
        <dbReference type="PROSITE" id="PS51099"/>
    </source>
</evidence>
<keyword evidence="4" id="KW-0010">Activator</keyword>
<evidence type="ECO:0000256" key="3">
    <source>
        <dbReference type="ARBA" id="ARBA00023015"/>
    </source>
</evidence>
<keyword evidence="10" id="KW-1185">Reference proteome</keyword>
<evidence type="ECO:0000259" key="8">
    <source>
        <dbReference type="PROSITE" id="PS51372"/>
    </source>
</evidence>
<keyword evidence="2" id="KW-0677">Repeat</keyword>
<dbReference type="PROSITE" id="PS51094">
    <property type="entry name" value="PTS_EIIA_TYPE_2"/>
    <property type="match status" value="1"/>
</dbReference>
<dbReference type="PANTHER" id="PTHR30185">
    <property type="entry name" value="CRYPTIC BETA-GLUCOSIDE BGL OPERON ANTITERMINATOR"/>
    <property type="match status" value="1"/>
</dbReference>
<dbReference type="PROSITE" id="PS51372">
    <property type="entry name" value="PRD_2"/>
    <property type="match status" value="2"/>
</dbReference>
<keyword evidence="3" id="KW-0805">Transcription regulation</keyword>
<dbReference type="PROSITE" id="PS51099">
    <property type="entry name" value="PTS_EIIB_TYPE_2"/>
    <property type="match status" value="1"/>
</dbReference>
<reference evidence="9 10" key="1">
    <citation type="submission" date="2014-12" db="EMBL/GenBank/DDBJ databases">
        <title>Draft genome sequence of Terrisporobacter sp. 08-306576, isolated from the blood culture of a bacteremia patient.</title>
        <authorList>
            <person name="Lund L.C."/>
            <person name="Sydenham T.V."/>
            <person name="Hogh S.V."/>
            <person name="Skov M.N."/>
            <person name="Kemp M."/>
            <person name="Justesen U.S."/>
        </authorList>
    </citation>
    <scope>NUCLEOTIDE SEQUENCE [LARGE SCALE GENOMIC DNA]</scope>
    <source>
        <strain evidence="9 10">08-306576</strain>
    </source>
</reference>
<dbReference type="GO" id="GO:0008982">
    <property type="term" value="F:protein-N(PI)-phosphohistidine-sugar phosphotransferase activity"/>
    <property type="evidence" value="ECO:0007669"/>
    <property type="project" value="InterPro"/>
</dbReference>
<dbReference type="InterPro" id="IPR002178">
    <property type="entry name" value="PTS_EIIA_type-2_dom"/>
</dbReference>
<feature type="domain" description="PTS EIIB type-2" evidence="7">
    <location>
        <begin position="413"/>
        <end position="503"/>
    </location>
</feature>
<evidence type="ECO:0000313" key="9">
    <source>
        <dbReference type="EMBL" id="KHS57503.1"/>
    </source>
</evidence>
<feature type="domain" description="PTS EIIA type-2" evidence="6">
    <location>
        <begin position="508"/>
        <end position="644"/>
    </location>
</feature>
<dbReference type="InterPro" id="IPR036095">
    <property type="entry name" value="PTS_EIIB-like_sf"/>
</dbReference>
<dbReference type="Pfam" id="PF00874">
    <property type="entry name" value="PRD"/>
    <property type="match status" value="2"/>
</dbReference>
<dbReference type="SUPFAM" id="SSF52794">
    <property type="entry name" value="PTS system IIB component-like"/>
    <property type="match status" value="1"/>
</dbReference>
<keyword evidence="1" id="KW-0808">Transferase</keyword>
<sequence>MIKATGRQRGIINAIISADGYISGNDLAKINQISAKTVQREIKDINEFLQPYNCEILSKRSYGYKIRYDNYDDYKILKSVVGEIDCNCVYTLEENRVEWLIRKLAFLYADSETESIKQDELCDELFISLSTLKNDLKVVKEILHNYDLKLSRKGNSGVYISGNEAKFRYFLSDYIVHKTGQEKSGTILEMIDTKSSESIRSIIIDVINKYDLNITDLGFDNLFNHIVITITRIKNDKIINEEESRHIPVGDIEYEAAINLCRQICELTGIEFPTAEVVYIYQHLKSQNRLFKDDNYSIDEEDNNNLDTIRKSLKEIYLQIGIDFTHDEILENGLLIHLKSVLHRIQYKMKIRNNLLDQIKKNYVLAYELANFLAKAIEEDMNVEVDENEVGFLALHFGGALERMNIKGRKDRLRVILICASGMGTSILLRSKLSNRFGSRIQICGVYPSYKLEELDFKDIDLIISTINLQYKNLPIINISPILSDADMNKINHFISKGNENYKLDIKSYFKDEIFSPNLEINNYLDVVEYMSSKMYELGYIDEVMKNSFVEREKLSSTEIGNMVAIPHALVGDVKKPGIYVAILKEPIKWVYSEVQLVMMIAIDKDVFLEHENLFLDIYNPVDEMYKVEKIINKKDLNYIKKLY</sequence>
<dbReference type="Gene3D" id="1.10.1790.10">
    <property type="entry name" value="PRD domain"/>
    <property type="match status" value="2"/>
</dbReference>
<name>A0A0B3VXF9_9FIRM</name>
<dbReference type="GO" id="GO:0006355">
    <property type="term" value="P:regulation of DNA-templated transcription"/>
    <property type="evidence" value="ECO:0007669"/>
    <property type="project" value="InterPro"/>
</dbReference>
<dbReference type="InterPro" id="IPR036634">
    <property type="entry name" value="PRD_sf"/>
</dbReference>
<dbReference type="InterPro" id="IPR003501">
    <property type="entry name" value="PTS_EIIB_2/3"/>
</dbReference>
<dbReference type="PROSITE" id="PS00372">
    <property type="entry name" value="PTS_EIIA_TYPE_2_HIS"/>
    <property type="match status" value="1"/>
</dbReference>
<dbReference type="STRING" id="1577792.QX51_07875"/>
<evidence type="ECO:0000259" key="6">
    <source>
        <dbReference type="PROSITE" id="PS51094"/>
    </source>
</evidence>
<dbReference type="Pfam" id="PF00359">
    <property type="entry name" value="PTS_EIIA_2"/>
    <property type="match status" value="1"/>
</dbReference>
<dbReference type="InterPro" id="IPR050661">
    <property type="entry name" value="BglG_antiterminators"/>
</dbReference>
<dbReference type="InterPro" id="IPR007737">
    <property type="entry name" value="Mga_HTH"/>
</dbReference>
<dbReference type="InterPro" id="IPR036388">
    <property type="entry name" value="WH-like_DNA-bd_sf"/>
</dbReference>
<comment type="caution">
    <text evidence="9">The sequence shown here is derived from an EMBL/GenBank/DDBJ whole genome shotgun (WGS) entry which is preliminary data.</text>
</comment>
<dbReference type="InterPro" id="IPR011608">
    <property type="entry name" value="PRD"/>
</dbReference>
<gene>
    <name evidence="9" type="ORF">QX51_07875</name>
</gene>
<feature type="domain" description="PRD" evidence="8">
    <location>
        <begin position="190"/>
        <end position="294"/>
    </location>
</feature>
<dbReference type="InterPro" id="IPR013011">
    <property type="entry name" value="PTS_EIIB_2"/>
</dbReference>
<accession>A0A0B3VXF9</accession>
<feature type="domain" description="PRD" evidence="8">
    <location>
        <begin position="300"/>
        <end position="407"/>
    </location>
</feature>